<dbReference type="EMBL" id="AP022599">
    <property type="protein sequence ID" value="BBY80996.1"/>
    <property type="molecule type" value="Genomic_DNA"/>
</dbReference>
<sequence length="276" mass="29507">MPSVLVTGASRGIGRAIAEHLAARGWDVIAGVRTRHDAAAVTATNPQRISAVILDVTDAEHIDALATSLPARLDAVVNNAGIAVAGAVEAVSVDDWRKQLEVNVIGQIAVTQEVLPRLRGSRGRIVFISSTNGRLSTPLMGPYAASKFALEAAADALRVELKPWRIPVIVVEPAQTDTDMWRTADDMVAEVEAGLTPEHRDLYAKHLAGMKKFIPVAQRAAVPPARVSAVVEQALTARRPRARYVVGLAPALQVALVSALPTRIRDLAMRRVFGQP</sequence>
<dbReference type="PRINTS" id="PR00080">
    <property type="entry name" value="SDRFAMILY"/>
</dbReference>
<comment type="similarity">
    <text evidence="1">Belongs to the short-chain dehydrogenases/reductases (SDR) family.</text>
</comment>
<proteinExistence type="inferred from homology"/>
<dbReference type="GO" id="GO:0016491">
    <property type="term" value="F:oxidoreductase activity"/>
    <property type="evidence" value="ECO:0007669"/>
    <property type="project" value="TreeGrafter"/>
</dbReference>
<evidence type="ECO:0000256" key="1">
    <source>
        <dbReference type="RuleBase" id="RU000363"/>
    </source>
</evidence>
<dbReference type="InterPro" id="IPR002347">
    <property type="entry name" value="SDR_fam"/>
</dbReference>
<name>A0A7I7ULI9_MYCPV</name>
<dbReference type="Proteomes" id="UP000467252">
    <property type="component" value="Chromosome"/>
</dbReference>
<dbReference type="PANTHER" id="PTHR43313:SF1">
    <property type="entry name" value="3BETA-HYDROXYSTEROID DEHYDROGENASE DHS-16"/>
    <property type="match status" value="1"/>
</dbReference>
<dbReference type="SUPFAM" id="SSF51735">
    <property type="entry name" value="NAD(P)-binding Rossmann-fold domains"/>
    <property type="match status" value="1"/>
</dbReference>
<dbReference type="AlphaFoldDB" id="A0A7I7ULI9"/>
<dbReference type="InterPro" id="IPR036291">
    <property type="entry name" value="NAD(P)-bd_dom_sf"/>
</dbReference>
<dbReference type="PRINTS" id="PR00081">
    <property type="entry name" value="GDHRDH"/>
</dbReference>
<evidence type="ECO:0000313" key="2">
    <source>
        <dbReference type="EMBL" id="BBY80996.1"/>
    </source>
</evidence>
<dbReference type="Pfam" id="PF00106">
    <property type="entry name" value="adh_short"/>
    <property type="match status" value="1"/>
</dbReference>
<dbReference type="GO" id="GO:0008202">
    <property type="term" value="P:steroid metabolic process"/>
    <property type="evidence" value="ECO:0007669"/>
    <property type="project" value="TreeGrafter"/>
</dbReference>
<protein>
    <submittedName>
        <fullName evidence="2">Short-chain dehydrogenase/reductase</fullName>
    </submittedName>
</protein>
<dbReference type="PANTHER" id="PTHR43313">
    <property type="entry name" value="SHORT-CHAIN DEHYDROGENASE/REDUCTASE FAMILY 9C"/>
    <property type="match status" value="1"/>
</dbReference>
<accession>A0A7I7ULI9</accession>
<keyword evidence="3" id="KW-1185">Reference proteome</keyword>
<organism evidence="2 3">
    <name type="scientific">Mycolicibacterium pulveris</name>
    <name type="common">Mycobacterium pulveris</name>
    <dbReference type="NCBI Taxonomy" id="36813"/>
    <lineage>
        <taxon>Bacteria</taxon>
        <taxon>Bacillati</taxon>
        <taxon>Actinomycetota</taxon>
        <taxon>Actinomycetes</taxon>
        <taxon>Mycobacteriales</taxon>
        <taxon>Mycobacteriaceae</taxon>
        <taxon>Mycolicibacterium</taxon>
    </lineage>
</organism>
<dbReference type="Gene3D" id="3.40.50.720">
    <property type="entry name" value="NAD(P)-binding Rossmann-like Domain"/>
    <property type="match status" value="1"/>
</dbReference>
<evidence type="ECO:0000313" key="3">
    <source>
        <dbReference type="Proteomes" id="UP000467252"/>
    </source>
</evidence>
<reference evidence="2 3" key="1">
    <citation type="journal article" date="2019" name="Emerg. Microbes Infect.">
        <title>Comprehensive subspecies identification of 175 nontuberculous mycobacteria species based on 7547 genomic profiles.</title>
        <authorList>
            <person name="Matsumoto Y."/>
            <person name="Kinjo T."/>
            <person name="Motooka D."/>
            <person name="Nabeya D."/>
            <person name="Jung N."/>
            <person name="Uechi K."/>
            <person name="Horii T."/>
            <person name="Iida T."/>
            <person name="Fujita J."/>
            <person name="Nakamura S."/>
        </authorList>
    </citation>
    <scope>NUCLEOTIDE SEQUENCE [LARGE SCALE GENOMIC DNA]</scope>
    <source>
        <strain evidence="2 3">JCM 6370</strain>
    </source>
</reference>
<dbReference type="RefSeq" id="WP_163900083.1">
    <property type="nucleotide sequence ID" value="NZ_AP022599.1"/>
</dbReference>
<gene>
    <name evidence="2" type="ORF">MPUL_21540</name>
</gene>